<accession>A0AAE1DJ69</accession>
<reference evidence="2" key="1">
    <citation type="journal article" date="2023" name="G3 (Bethesda)">
        <title>A reference genome for the long-term kleptoplast-retaining sea slug Elysia crispata morphotype clarki.</title>
        <authorList>
            <person name="Eastman K.E."/>
            <person name="Pendleton A.L."/>
            <person name="Shaikh M.A."/>
            <person name="Suttiyut T."/>
            <person name="Ogas R."/>
            <person name="Tomko P."/>
            <person name="Gavelis G."/>
            <person name="Widhalm J.R."/>
            <person name="Wisecaver J.H."/>
        </authorList>
    </citation>
    <scope>NUCLEOTIDE SEQUENCE</scope>
    <source>
        <strain evidence="2">ECLA1</strain>
    </source>
</reference>
<evidence type="ECO:0000313" key="3">
    <source>
        <dbReference type="Proteomes" id="UP001283361"/>
    </source>
</evidence>
<comment type="caution">
    <text evidence="2">The sequence shown here is derived from an EMBL/GenBank/DDBJ whole genome shotgun (WGS) entry which is preliminary data.</text>
</comment>
<sequence length="110" mass="12318">MHRDIDSLIRSGDMHGDIVRLIRSGDMHRDIDSLIRSGDMHRGIDSLIRSGDMHRGTLTGLPELVVEDSNCRTLFSLTCQVPRLTSASVRDARRNHSSRKPADNEDPSLV</sequence>
<gene>
    <name evidence="2" type="ORF">RRG08_016120</name>
</gene>
<evidence type="ECO:0000313" key="2">
    <source>
        <dbReference type="EMBL" id="KAK3772709.1"/>
    </source>
</evidence>
<keyword evidence="3" id="KW-1185">Reference proteome</keyword>
<name>A0AAE1DJ69_9GAST</name>
<evidence type="ECO:0000256" key="1">
    <source>
        <dbReference type="SAM" id="MobiDB-lite"/>
    </source>
</evidence>
<protein>
    <submittedName>
        <fullName evidence="2">Uncharacterized protein</fullName>
    </submittedName>
</protein>
<dbReference type="AlphaFoldDB" id="A0AAE1DJ69"/>
<organism evidence="2 3">
    <name type="scientific">Elysia crispata</name>
    <name type="common">lettuce slug</name>
    <dbReference type="NCBI Taxonomy" id="231223"/>
    <lineage>
        <taxon>Eukaryota</taxon>
        <taxon>Metazoa</taxon>
        <taxon>Spiralia</taxon>
        <taxon>Lophotrochozoa</taxon>
        <taxon>Mollusca</taxon>
        <taxon>Gastropoda</taxon>
        <taxon>Heterobranchia</taxon>
        <taxon>Euthyneura</taxon>
        <taxon>Panpulmonata</taxon>
        <taxon>Sacoglossa</taxon>
        <taxon>Placobranchoidea</taxon>
        <taxon>Plakobranchidae</taxon>
        <taxon>Elysia</taxon>
    </lineage>
</organism>
<proteinExistence type="predicted"/>
<dbReference type="Proteomes" id="UP001283361">
    <property type="component" value="Unassembled WGS sequence"/>
</dbReference>
<dbReference type="EMBL" id="JAWDGP010003608">
    <property type="protein sequence ID" value="KAK3772709.1"/>
    <property type="molecule type" value="Genomic_DNA"/>
</dbReference>
<feature type="region of interest" description="Disordered" evidence="1">
    <location>
        <begin position="86"/>
        <end position="110"/>
    </location>
</feature>